<evidence type="ECO:0000256" key="8">
    <source>
        <dbReference type="ARBA" id="ARBA00029986"/>
    </source>
</evidence>
<dbReference type="SUPFAM" id="SSF109998">
    <property type="entry name" value="Triger factor/SurA peptide-binding domain-like"/>
    <property type="match status" value="1"/>
</dbReference>
<dbReference type="PANTHER" id="PTHR30560">
    <property type="entry name" value="TRIGGER FACTOR CHAPERONE AND PEPTIDYL-PROLYL CIS/TRANS ISOMERASE"/>
    <property type="match status" value="1"/>
</dbReference>
<comment type="function">
    <text evidence="9">Involved in protein export. Acts as a chaperone by maintaining the newly synthesized protein in an open conformation. Functions as a peptidyl-prolyl cis-trans isomerase.</text>
</comment>
<dbReference type="NCBIfam" id="TIGR00115">
    <property type="entry name" value="tig"/>
    <property type="match status" value="1"/>
</dbReference>
<feature type="domain" description="Trigger factor ribosome-binding bacterial" evidence="11">
    <location>
        <begin position="6"/>
        <end position="144"/>
    </location>
</feature>
<dbReference type="InterPro" id="IPR046357">
    <property type="entry name" value="PPIase_dom_sf"/>
</dbReference>
<evidence type="ECO:0000259" key="11">
    <source>
        <dbReference type="Pfam" id="PF05697"/>
    </source>
</evidence>
<evidence type="ECO:0000259" key="12">
    <source>
        <dbReference type="Pfam" id="PF05698"/>
    </source>
</evidence>
<comment type="domain">
    <text evidence="9">Consists of 3 domains; the N-terminus binds the ribosome, the middle domain has PPIase activity, while the C-terminus has intrinsic chaperone activity on its own.</text>
</comment>
<dbReference type="Gene3D" id="3.30.70.1050">
    <property type="entry name" value="Trigger factor ribosome-binding domain"/>
    <property type="match status" value="1"/>
</dbReference>
<name>A0A235BY45_UNCW3</name>
<dbReference type="InterPro" id="IPR008881">
    <property type="entry name" value="Trigger_fac_ribosome-bd_bac"/>
</dbReference>
<dbReference type="GO" id="GO:0051301">
    <property type="term" value="P:cell division"/>
    <property type="evidence" value="ECO:0007669"/>
    <property type="project" value="UniProtKB-KW"/>
</dbReference>
<dbReference type="SUPFAM" id="SSF54534">
    <property type="entry name" value="FKBP-like"/>
    <property type="match status" value="1"/>
</dbReference>
<dbReference type="GO" id="GO:0005737">
    <property type="term" value="C:cytoplasm"/>
    <property type="evidence" value="ECO:0007669"/>
    <property type="project" value="UniProtKB-SubCell"/>
</dbReference>
<comment type="similarity">
    <text evidence="2 9">Belongs to the FKBP-type PPIase family. Tig subfamily.</text>
</comment>
<evidence type="ECO:0000259" key="10">
    <source>
        <dbReference type="Pfam" id="PF00254"/>
    </source>
</evidence>
<dbReference type="InterPro" id="IPR037041">
    <property type="entry name" value="Trigger_fac_C_sf"/>
</dbReference>
<dbReference type="Pfam" id="PF05698">
    <property type="entry name" value="Trigger_C"/>
    <property type="match status" value="1"/>
</dbReference>
<evidence type="ECO:0000313" key="14">
    <source>
        <dbReference type="Proteomes" id="UP000215215"/>
    </source>
</evidence>
<dbReference type="GO" id="GO:0043022">
    <property type="term" value="F:ribosome binding"/>
    <property type="evidence" value="ECO:0007669"/>
    <property type="project" value="TreeGrafter"/>
</dbReference>
<dbReference type="InterPro" id="IPR001179">
    <property type="entry name" value="PPIase_FKBP_dom"/>
</dbReference>
<dbReference type="EMBL" id="NOZQ01000026">
    <property type="protein sequence ID" value="OYD17273.1"/>
    <property type="molecule type" value="Genomic_DNA"/>
</dbReference>
<dbReference type="Gene3D" id="1.10.3120.10">
    <property type="entry name" value="Trigger factor, C-terminal domain"/>
    <property type="match status" value="1"/>
</dbReference>
<evidence type="ECO:0000256" key="9">
    <source>
        <dbReference type="HAMAP-Rule" id="MF_00303"/>
    </source>
</evidence>
<dbReference type="InterPro" id="IPR027304">
    <property type="entry name" value="Trigger_fact/SurA_dom_sf"/>
</dbReference>
<reference evidence="13 14" key="1">
    <citation type="submission" date="2017-07" db="EMBL/GenBank/DDBJ databases">
        <title>Recovery of genomes from metagenomes via a dereplication, aggregation, and scoring strategy.</title>
        <authorList>
            <person name="Sieber C.M."/>
            <person name="Probst A.J."/>
            <person name="Sharrar A."/>
            <person name="Thomas B.C."/>
            <person name="Hess M."/>
            <person name="Tringe S.G."/>
            <person name="Banfield J.F."/>
        </authorList>
    </citation>
    <scope>NUCLEOTIDE SEQUENCE [LARGE SCALE GENOMIC DNA]</scope>
    <source>
        <strain evidence="13">JGI_Cruoil_03_44_89</strain>
    </source>
</reference>
<dbReference type="EC" id="5.2.1.8" evidence="3 9"/>
<dbReference type="InterPro" id="IPR005215">
    <property type="entry name" value="Trig_fac"/>
</dbReference>
<dbReference type="InterPro" id="IPR008880">
    <property type="entry name" value="Trigger_fac_C"/>
</dbReference>
<dbReference type="Pfam" id="PF05697">
    <property type="entry name" value="Trigger_N"/>
    <property type="match status" value="1"/>
</dbReference>
<gene>
    <name evidence="9 13" type="primary">tig</name>
    <name evidence="13" type="ORF">CH333_01360</name>
</gene>
<organism evidence="13 14">
    <name type="scientific">candidate division WOR-3 bacterium JGI_Cruoil_03_44_89</name>
    <dbReference type="NCBI Taxonomy" id="1973748"/>
    <lineage>
        <taxon>Bacteria</taxon>
        <taxon>Bacteria division WOR-3</taxon>
    </lineage>
</organism>
<dbReference type="AlphaFoldDB" id="A0A235BY45"/>
<dbReference type="GO" id="GO:0044183">
    <property type="term" value="F:protein folding chaperone"/>
    <property type="evidence" value="ECO:0007669"/>
    <property type="project" value="TreeGrafter"/>
</dbReference>
<accession>A0A235BY45</accession>
<dbReference type="Proteomes" id="UP000215215">
    <property type="component" value="Unassembled WGS sequence"/>
</dbReference>
<feature type="domain" description="PPIase FKBP-type" evidence="10">
    <location>
        <begin position="160"/>
        <end position="232"/>
    </location>
</feature>
<dbReference type="InterPro" id="IPR036611">
    <property type="entry name" value="Trigger_fac_ribosome-bd_sf"/>
</dbReference>
<evidence type="ECO:0000256" key="4">
    <source>
        <dbReference type="ARBA" id="ARBA00016902"/>
    </source>
</evidence>
<keyword evidence="6 9" id="KW-0143">Chaperone</keyword>
<comment type="caution">
    <text evidence="13">The sequence shown here is derived from an EMBL/GenBank/DDBJ whole genome shotgun (WGS) entry which is preliminary data.</text>
</comment>
<evidence type="ECO:0000256" key="1">
    <source>
        <dbReference type="ARBA" id="ARBA00000971"/>
    </source>
</evidence>
<dbReference type="GO" id="GO:0003755">
    <property type="term" value="F:peptidyl-prolyl cis-trans isomerase activity"/>
    <property type="evidence" value="ECO:0007669"/>
    <property type="project" value="UniProtKB-UniRule"/>
</dbReference>
<dbReference type="Gene3D" id="3.10.50.40">
    <property type="match status" value="1"/>
</dbReference>
<evidence type="ECO:0000256" key="7">
    <source>
        <dbReference type="ARBA" id="ARBA00023235"/>
    </source>
</evidence>
<evidence type="ECO:0000256" key="3">
    <source>
        <dbReference type="ARBA" id="ARBA00013194"/>
    </source>
</evidence>
<keyword evidence="5 9" id="KW-0697">Rotamase</keyword>
<protein>
    <recommendedName>
        <fullName evidence="4 9">Trigger factor</fullName>
        <shortName evidence="9">TF</shortName>
        <ecNumber evidence="3 9">5.2.1.8</ecNumber>
    </recommendedName>
    <alternativeName>
        <fullName evidence="8 9">PPIase</fullName>
    </alternativeName>
</protein>
<comment type="catalytic activity">
    <reaction evidence="1 9">
        <text>[protein]-peptidylproline (omega=180) = [protein]-peptidylproline (omega=0)</text>
        <dbReference type="Rhea" id="RHEA:16237"/>
        <dbReference type="Rhea" id="RHEA-COMP:10747"/>
        <dbReference type="Rhea" id="RHEA-COMP:10748"/>
        <dbReference type="ChEBI" id="CHEBI:83833"/>
        <dbReference type="ChEBI" id="CHEBI:83834"/>
        <dbReference type="EC" id="5.2.1.8"/>
    </reaction>
</comment>
<keyword evidence="9" id="KW-0132">Cell division</keyword>
<evidence type="ECO:0000256" key="2">
    <source>
        <dbReference type="ARBA" id="ARBA00005464"/>
    </source>
</evidence>
<feature type="domain" description="Trigger factor C-terminal" evidence="12">
    <location>
        <begin position="263"/>
        <end position="401"/>
    </location>
</feature>
<keyword evidence="9" id="KW-0131">Cell cycle</keyword>
<dbReference type="PANTHER" id="PTHR30560:SF3">
    <property type="entry name" value="TRIGGER FACTOR-LIKE PROTEIN TIG, CHLOROPLASTIC"/>
    <property type="match status" value="1"/>
</dbReference>
<keyword evidence="7 9" id="KW-0413">Isomerase</keyword>
<comment type="subcellular location">
    <subcellularLocation>
        <location evidence="9">Cytoplasm</location>
    </subcellularLocation>
    <text evidence="9">About half TF is bound to the ribosome near the polypeptide exit tunnel while the other half is free in the cytoplasm.</text>
</comment>
<evidence type="ECO:0000256" key="5">
    <source>
        <dbReference type="ARBA" id="ARBA00023110"/>
    </source>
</evidence>
<proteinExistence type="inferred from homology"/>
<dbReference type="GO" id="GO:0043335">
    <property type="term" value="P:protein unfolding"/>
    <property type="evidence" value="ECO:0007669"/>
    <property type="project" value="TreeGrafter"/>
</dbReference>
<dbReference type="HAMAP" id="MF_00303">
    <property type="entry name" value="Trigger_factor_Tig"/>
    <property type="match status" value="1"/>
</dbReference>
<dbReference type="GO" id="GO:0015031">
    <property type="term" value="P:protein transport"/>
    <property type="evidence" value="ECO:0007669"/>
    <property type="project" value="UniProtKB-UniRule"/>
</dbReference>
<evidence type="ECO:0000256" key="6">
    <source>
        <dbReference type="ARBA" id="ARBA00023186"/>
    </source>
</evidence>
<evidence type="ECO:0000313" key="13">
    <source>
        <dbReference type="EMBL" id="OYD17273.1"/>
    </source>
</evidence>
<keyword evidence="9" id="KW-0963">Cytoplasm</keyword>
<sequence length="426" mass="48780">MNEITSTLEKSSDSGRMLKISVSPSLVAKKEEELLKKYSKEVPVDGFRKGKVPISVIKRRFGGALKEEAIEDVCRDAYIEVIREKGIIPLTRAEISDIKQREDTLSFTASFEVMPDADIDYKDIVVKLPISRETDEDIDRAIGEMRVSYATYIPVVRSSVPGDYLVINYDYLKEEKGVLRPERVANFGFVLGSNVVPEEFNKKLVGRKLGENVKVSVRYPIDYEDSSVAGREVAYRVIINEVKEVRLPSVDDEFAKTCGFQSAEELREYTRNTLSERLDARVKEILPGVVLSELVERHKFDPPKVFVDIAYEDWLDDVKKGKFDSMDEKEMRERAVWDAKARVILSIIAEREDLKVTDGEIKEALKKSLSPAETKSFLEDTDRREYLRSYIRRGKALDLVVGKAKIEYSEKVDRQRSERQKLVTPK</sequence>
<dbReference type="PIRSF" id="PIRSF003095">
    <property type="entry name" value="Trigger_factor"/>
    <property type="match status" value="1"/>
</dbReference>
<dbReference type="SUPFAM" id="SSF102735">
    <property type="entry name" value="Trigger factor ribosome-binding domain"/>
    <property type="match status" value="1"/>
</dbReference>
<dbReference type="Pfam" id="PF00254">
    <property type="entry name" value="FKBP_C"/>
    <property type="match status" value="1"/>
</dbReference>
<dbReference type="GO" id="GO:0051083">
    <property type="term" value="P:'de novo' cotranslational protein folding"/>
    <property type="evidence" value="ECO:0007669"/>
    <property type="project" value="TreeGrafter"/>
</dbReference>